<name>A0ABQ9UDT6_SAGOE</name>
<organism evidence="1 2">
    <name type="scientific">Saguinus oedipus</name>
    <name type="common">Cotton-top tamarin</name>
    <name type="synonym">Oedipomidas oedipus</name>
    <dbReference type="NCBI Taxonomy" id="9490"/>
    <lineage>
        <taxon>Eukaryota</taxon>
        <taxon>Metazoa</taxon>
        <taxon>Chordata</taxon>
        <taxon>Craniata</taxon>
        <taxon>Vertebrata</taxon>
        <taxon>Euteleostomi</taxon>
        <taxon>Mammalia</taxon>
        <taxon>Eutheria</taxon>
        <taxon>Euarchontoglires</taxon>
        <taxon>Primates</taxon>
        <taxon>Haplorrhini</taxon>
        <taxon>Platyrrhini</taxon>
        <taxon>Cebidae</taxon>
        <taxon>Callitrichinae</taxon>
        <taxon>Saguinus</taxon>
    </lineage>
</organism>
<evidence type="ECO:0008006" key="3">
    <source>
        <dbReference type="Google" id="ProtNLM"/>
    </source>
</evidence>
<gene>
    <name evidence="1" type="ORF">P7K49_026507</name>
</gene>
<sequence>MHLALSVASAPQMVQAPARDPVDFDQRAGAWTGSQTNRECGQDEYCFYNGKTHWEPSRPVVGAAGCFVPFAVCVVSRFPYYNSLKDCLSW</sequence>
<dbReference type="Proteomes" id="UP001266305">
    <property type="component" value="Unassembled WGS sequence"/>
</dbReference>
<reference evidence="1 2" key="1">
    <citation type="submission" date="2023-05" db="EMBL/GenBank/DDBJ databases">
        <title>B98-5 Cell Line De Novo Hybrid Assembly: An Optical Mapping Approach.</title>
        <authorList>
            <person name="Kananen K."/>
            <person name="Auerbach J.A."/>
            <person name="Kautto E."/>
            <person name="Blachly J.S."/>
        </authorList>
    </citation>
    <scope>NUCLEOTIDE SEQUENCE [LARGE SCALE GENOMIC DNA]</scope>
    <source>
        <strain evidence="1">B95-8</strain>
        <tissue evidence="1">Cell line</tissue>
    </source>
</reference>
<accession>A0ABQ9UDT6</accession>
<dbReference type="EMBL" id="JASSZA010000013">
    <property type="protein sequence ID" value="KAK2095091.1"/>
    <property type="molecule type" value="Genomic_DNA"/>
</dbReference>
<keyword evidence="2" id="KW-1185">Reference proteome</keyword>
<protein>
    <recommendedName>
        <fullName evidence="3">Secreted protein</fullName>
    </recommendedName>
</protein>
<evidence type="ECO:0000313" key="1">
    <source>
        <dbReference type="EMBL" id="KAK2095091.1"/>
    </source>
</evidence>
<evidence type="ECO:0000313" key="2">
    <source>
        <dbReference type="Proteomes" id="UP001266305"/>
    </source>
</evidence>
<comment type="caution">
    <text evidence="1">The sequence shown here is derived from an EMBL/GenBank/DDBJ whole genome shotgun (WGS) entry which is preliminary data.</text>
</comment>
<proteinExistence type="predicted"/>